<feature type="domain" description="Prepilin type IV endopeptidase peptidase" evidence="3">
    <location>
        <begin position="7"/>
        <end position="107"/>
    </location>
</feature>
<keyword evidence="2" id="KW-0812">Transmembrane</keyword>
<evidence type="ECO:0000256" key="1">
    <source>
        <dbReference type="ARBA" id="ARBA00005801"/>
    </source>
</evidence>
<dbReference type="AlphaFoldDB" id="A0A220U1B3"/>
<dbReference type="Pfam" id="PF01478">
    <property type="entry name" value="Peptidase_A24"/>
    <property type="match status" value="1"/>
</dbReference>
<dbReference type="Proteomes" id="UP000198312">
    <property type="component" value="Chromosome"/>
</dbReference>
<keyword evidence="5" id="KW-1185">Reference proteome</keyword>
<dbReference type="Gene3D" id="1.20.120.1220">
    <property type="match status" value="1"/>
</dbReference>
<evidence type="ECO:0000313" key="5">
    <source>
        <dbReference type="Proteomes" id="UP000198312"/>
    </source>
</evidence>
<dbReference type="GO" id="GO:0006465">
    <property type="term" value="P:signal peptide processing"/>
    <property type="evidence" value="ECO:0007669"/>
    <property type="project" value="TreeGrafter"/>
</dbReference>
<dbReference type="RefSeq" id="WP_089061085.1">
    <property type="nucleotide sequence ID" value="NZ_CP022315.1"/>
</dbReference>
<dbReference type="EMBL" id="CP022315">
    <property type="protein sequence ID" value="ASK61825.1"/>
    <property type="molecule type" value="Genomic_DNA"/>
</dbReference>
<dbReference type="InterPro" id="IPR050882">
    <property type="entry name" value="Prepilin_peptidase/N-MTase"/>
</dbReference>
<sequence length="169" mass="17765">MTNLAPILILTISIITDLRNRKILNIVTLPAILIALAFHTITTGLDGFLFSGQGFLVGLGLLLIPFLMGGIGAGDVKLLAAIGALKGTVFVLYTGIYAGIIGGLIAIFILVKQRKLGFTLKHMLFSAVFLKGTKGSLQVPADKGNTLSIPYAVSIAIGAILTFLLETNL</sequence>
<feature type="transmembrane region" description="Helical" evidence="2">
    <location>
        <begin position="23"/>
        <end position="42"/>
    </location>
</feature>
<comment type="similarity">
    <text evidence="1">Belongs to the peptidase A24 family.</text>
</comment>
<keyword evidence="2" id="KW-1133">Transmembrane helix</keyword>
<proteinExistence type="inferred from homology"/>
<organism evidence="4 5">
    <name type="scientific">Virgibacillus phasianinus</name>
    <dbReference type="NCBI Taxonomy" id="2017483"/>
    <lineage>
        <taxon>Bacteria</taxon>
        <taxon>Bacillati</taxon>
        <taxon>Bacillota</taxon>
        <taxon>Bacilli</taxon>
        <taxon>Bacillales</taxon>
        <taxon>Bacillaceae</taxon>
        <taxon>Virgibacillus</taxon>
    </lineage>
</organism>
<dbReference type="OrthoDB" id="5508079at2"/>
<dbReference type="KEGG" id="vil:CFK37_06465"/>
<feature type="transmembrane region" description="Helical" evidence="2">
    <location>
        <begin position="89"/>
        <end position="111"/>
    </location>
</feature>
<gene>
    <name evidence="4" type="ORF">CFK37_06465</name>
</gene>
<accession>A0A220U1B3</accession>
<feature type="transmembrane region" description="Helical" evidence="2">
    <location>
        <begin position="147"/>
        <end position="165"/>
    </location>
</feature>
<dbReference type="PANTHER" id="PTHR30487">
    <property type="entry name" value="TYPE 4 PREPILIN-LIKE PROTEINS LEADER PEPTIDE-PROCESSING ENZYME"/>
    <property type="match status" value="1"/>
</dbReference>
<dbReference type="InterPro" id="IPR000045">
    <property type="entry name" value="Prepilin_IV_endopep_pep"/>
</dbReference>
<dbReference type="GO" id="GO:0005886">
    <property type="term" value="C:plasma membrane"/>
    <property type="evidence" value="ECO:0007669"/>
    <property type="project" value="TreeGrafter"/>
</dbReference>
<dbReference type="GO" id="GO:0004190">
    <property type="term" value="F:aspartic-type endopeptidase activity"/>
    <property type="evidence" value="ECO:0007669"/>
    <property type="project" value="InterPro"/>
</dbReference>
<protein>
    <submittedName>
        <fullName evidence="4">Prepilin peptidase</fullName>
    </submittedName>
</protein>
<reference evidence="4 5" key="1">
    <citation type="submission" date="2017-07" db="EMBL/GenBank/DDBJ databases">
        <title>Virgibacillus sp. LM2416.</title>
        <authorList>
            <person name="Tak E.J."/>
            <person name="Bae J.-W."/>
        </authorList>
    </citation>
    <scope>NUCLEOTIDE SEQUENCE [LARGE SCALE GENOMIC DNA]</scope>
    <source>
        <strain evidence="4 5">LM2416</strain>
    </source>
</reference>
<evidence type="ECO:0000259" key="3">
    <source>
        <dbReference type="Pfam" id="PF01478"/>
    </source>
</evidence>
<evidence type="ECO:0000313" key="4">
    <source>
        <dbReference type="EMBL" id="ASK61825.1"/>
    </source>
</evidence>
<name>A0A220U1B3_9BACI</name>
<dbReference type="PANTHER" id="PTHR30487:SF0">
    <property type="entry name" value="PREPILIN LEADER PEPTIDASE_N-METHYLTRANSFERASE-RELATED"/>
    <property type="match status" value="1"/>
</dbReference>
<keyword evidence="2" id="KW-0472">Membrane</keyword>
<evidence type="ECO:0000256" key="2">
    <source>
        <dbReference type="SAM" id="Phobius"/>
    </source>
</evidence>